<dbReference type="InterPro" id="IPR000587">
    <property type="entry name" value="Creatinase_N"/>
</dbReference>
<feature type="domain" description="Peptidase M24 C-terminal" evidence="6">
    <location>
        <begin position="546"/>
        <end position="605"/>
    </location>
</feature>
<accession>A0A0H2MD72</accession>
<evidence type="ECO:0000259" key="6">
    <source>
        <dbReference type="Pfam" id="PF16188"/>
    </source>
</evidence>
<organism evidence="7 8">
    <name type="scientific">Kiloniella spongiae</name>
    <dbReference type="NCBI Taxonomy" id="1489064"/>
    <lineage>
        <taxon>Bacteria</taxon>
        <taxon>Pseudomonadati</taxon>
        <taxon>Pseudomonadota</taxon>
        <taxon>Alphaproteobacteria</taxon>
        <taxon>Rhodospirillales</taxon>
        <taxon>Kiloniellaceae</taxon>
        <taxon>Kiloniella</taxon>
    </lineage>
</organism>
<evidence type="ECO:0000313" key="8">
    <source>
        <dbReference type="Proteomes" id="UP000035444"/>
    </source>
</evidence>
<dbReference type="RefSeq" id="WP_047764444.1">
    <property type="nucleotide sequence ID" value="NZ_LAQL01000007.1"/>
</dbReference>
<dbReference type="GO" id="GO:0046872">
    <property type="term" value="F:metal ion binding"/>
    <property type="evidence" value="ECO:0007669"/>
    <property type="project" value="UniProtKB-KW"/>
</dbReference>
<keyword evidence="2" id="KW-0479">Metal-binding</keyword>
<dbReference type="Pfam" id="PF16189">
    <property type="entry name" value="Creatinase_N_2"/>
    <property type="match status" value="1"/>
</dbReference>
<dbReference type="Pfam" id="PF16188">
    <property type="entry name" value="Peptidase_M24_C"/>
    <property type="match status" value="1"/>
</dbReference>
<dbReference type="EMBL" id="LAQL01000007">
    <property type="protein sequence ID" value="KLN60479.1"/>
    <property type="molecule type" value="Genomic_DNA"/>
</dbReference>
<protein>
    <submittedName>
        <fullName evidence="7">X-Pro aminopeptidase</fullName>
    </submittedName>
</protein>
<dbReference type="Gene3D" id="3.90.230.10">
    <property type="entry name" value="Creatinase/methionine aminopeptidase superfamily"/>
    <property type="match status" value="1"/>
</dbReference>
<dbReference type="InterPro" id="IPR036005">
    <property type="entry name" value="Creatinase/aminopeptidase-like"/>
</dbReference>
<dbReference type="PATRIC" id="fig|1489064.4.peg.3769"/>
<keyword evidence="7" id="KW-0031">Aminopeptidase</keyword>
<keyword evidence="7" id="KW-0645">Protease</keyword>
<dbReference type="STRING" id="1489064.WH96_12235"/>
<dbReference type="GO" id="GO:0005737">
    <property type="term" value="C:cytoplasm"/>
    <property type="evidence" value="ECO:0007669"/>
    <property type="project" value="UniProtKB-ARBA"/>
</dbReference>
<evidence type="ECO:0000259" key="5">
    <source>
        <dbReference type="Pfam" id="PF01321"/>
    </source>
</evidence>
<gene>
    <name evidence="7" type="ORF">WH96_12235</name>
</gene>
<dbReference type="InterPro" id="IPR033740">
    <property type="entry name" value="Pept_M24B"/>
</dbReference>
<dbReference type="Proteomes" id="UP000035444">
    <property type="component" value="Unassembled WGS sequence"/>
</dbReference>
<evidence type="ECO:0000256" key="2">
    <source>
        <dbReference type="ARBA" id="ARBA00022723"/>
    </source>
</evidence>
<dbReference type="InterPro" id="IPR029149">
    <property type="entry name" value="Creatin/AminoP/Spt16_N"/>
</dbReference>
<keyword evidence="8" id="KW-1185">Reference proteome</keyword>
<dbReference type="FunFam" id="3.90.230.10:FF:000009">
    <property type="entry name" value="xaa-Pro aminopeptidase 2"/>
    <property type="match status" value="1"/>
</dbReference>
<dbReference type="GO" id="GO:0070006">
    <property type="term" value="F:metalloaminopeptidase activity"/>
    <property type="evidence" value="ECO:0007669"/>
    <property type="project" value="InterPro"/>
</dbReference>
<proteinExistence type="inferred from homology"/>
<evidence type="ECO:0000256" key="1">
    <source>
        <dbReference type="ARBA" id="ARBA00008766"/>
    </source>
</evidence>
<feature type="domain" description="Creatinase N-terminal" evidence="5">
    <location>
        <begin position="12"/>
        <end position="144"/>
    </location>
</feature>
<name>A0A0H2MD72_9PROT</name>
<dbReference type="InterPro" id="IPR000994">
    <property type="entry name" value="Pept_M24"/>
</dbReference>
<comment type="caution">
    <text evidence="7">The sequence shown here is derived from an EMBL/GenBank/DDBJ whole genome shotgun (WGS) entry which is preliminary data.</text>
</comment>
<comment type="similarity">
    <text evidence="1">Belongs to the peptidase M24B family.</text>
</comment>
<evidence type="ECO:0000256" key="3">
    <source>
        <dbReference type="ARBA" id="ARBA00022801"/>
    </source>
</evidence>
<dbReference type="SUPFAM" id="SSF55920">
    <property type="entry name" value="Creatinase/aminopeptidase"/>
    <property type="match status" value="1"/>
</dbReference>
<dbReference type="SUPFAM" id="SSF53092">
    <property type="entry name" value="Creatinase/prolidase N-terminal domain"/>
    <property type="match status" value="1"/>
</dbReference>
<sequence length="605" mass="66818">MPETATLDHAARLKALRDQLASEGVDGFIIPRTDEHQGEYVPPQAQRLAWLSGFTGSAGLATVLMDRAAIFVDGRYTIQVRQEVSEQLFTYQHLVEEPAHQWLEDNVSAGMRIAYDPWLQSENQIKALRKGVEKAGAVLVPLSENPLDKVWLDQPARPCTKSMPYDLKHAGKSSRDKREEVGKLLTKSDADCAVLSLPDSVAWLLNVRGEDVDHTPLVLSFAVVHVDGAVQWFVDSEKVTSETLSALDNQVEVAEPGTLEARLEVFAREGKKVLVDPATCPERITALLEESGAQLVRDMDPVSLPKARKNTSELDGIRAAHVRDGAAMVRFLKWVTETATERAGTDNPVTEMEAAEKLRVFREEVPLYKDISFDTISGAGPNGALCHYKVSDESSLPLNKDEIFLIDSGGQYLDGTTDITRTVIIGTPNAEMKDRFTRVLMGHISLSTAKFPKGTNGIQLDSLARRPLWDAGLDYDHGTGHGVGCFLGVHEGPQRIAKASSPVALEPGMFLSNEPGYYKAGEYGIRIENLMIVRDAGQMVGLDIPLYDFETVTLCPIDLRLIEPALMSTAEIKWLNEYHAWVRKELTPLLDEEHAAWLETVTQSI</sequence>
<reference evidence="7 8" key="1">
    <citation type="submission" date="2015-03" db="EMBL/GenBank/DDBJ databases">
        <title>Genome Sequence of Kiloniella spongiae MEBiC09566, isolated from a marine sponge.</title>
        <authorList>
            <person name="Shao Z."/>
            <person name="Wang L."/>
            <person name="Li X."/>
        </authorList>
    </citation>
    <scope>NUCLEOTIDE SEQUENCE [LARGE SCALE GENOMIC DNA]</scope>
    <source>
        <strain evidence="7 8">MEBiC09566</strain>
    </source>
</reference>
<dbReference type="InterPro" id="IPR032416">
    <property type="entry name" value="Peptidase_M24_C"/>
</dbReference>
<feature type="domain" description="Peptidase M24" evidence="4">
    <location>
        <begin position="316"/>
        <end position="534"/>
    </location>
</feature>
<dbReference type="InterPro" id="IPR050422">
    <property type="entry name" value="X-Pro_aminopeptidase_P"/>
</dbReference>
<dbReference type="AlphaFoldDB" id="A0A0H2MD72"/>
<dbReference type="Gene3D" id="3.40.350.10">
    <property type="entry name" value="Creatinase/prolidase N-terminal domain"/>
    <property type="match status" value="2"/>
</dbReference>
<evidence type="ECO:0000259" key="4">
    <source>
        <dbReference type="Pfam" id="PF00557"/>
    </source>
</evidence>
<dbReference type="PANTHER" id="PTHR43763">
    <property type="entry name" value="XAA-PRO AMINOPEPTIDASE 1"/>
    <property type="match status" value="1"/>
</dbReference>
<dbReference type="Pfam" id="PF00557">
    <property type="entry name" value="Peptidase_M24"/>
    <property type="match status" value="1"/>
</dbReference>
<evidence type="ECO:0000313" key="7">
    <source>
        <dbReference type="EMBL" id="KLN60479.1"/>
    </source>
</evidence>
<dbReference type="OrthoDB" id="9806388at2"/>
<dbReference type="CDD" id="cd01085">
    <property type="entry name" value="APP"/>
    <property type="match status" value="1"/>
</dbReference>
<keyword evidence="3" id="KW-0378">Hydrolase</keyword>
<dbReference type="PANTHER" id="PTHR43763:SF6">
    <property type="entry name" value="XAA-PRO AMINOPEPTIDASE 1"/>
    <property type="match status" value="1"/>
</dbReference>
<dbReference type="Pfam" id="PF01321">
    <property type="entry name" value="Creatinase_N"/>
    <property type="match status" value="1"/>
</dbReference>